<dbReference type="RefSeq" id="WP_090486156.1">
    <property type="nucleotide sequence ID" value="NZ_BJVY01000044.1"/>
</dbReference>
<dbReference type="PIRSF" id="PIRSF036492">
    <property type="entry name" value="ALDH"/>
    <property type="match status" value="1"/>
</dbReference>
<dbReference type="InterPro" id="IPR016160">
    <property type="entry name" value="Ald_DH_CS_CYS"/>
</dbReference>
<gene>
    <name evidence="9" type="primary">putA</name>
    <name evidence="9" type="ORF">MVI01_59730</name>
    <name evidence="10" type="ORF">SAMN04488504_1011008</name>
</gene>
<dbReference type="PANTHER" id="PTHR43570">
    <property type="entry name" value="ALDEHYDE DEHYDROGENASE"/>
    <property type="match status" value="1"/>
</dbReference>
<comment type="similarity">
    <text evidence="1 4 7">Belongs to the aldehyde dehydrogenase family.</text>
</comment>
<dbReference type="Gene3D" id="3.40.309.10">
    <property type="entry name" value="Aldehyde Dehydrogenase, Chain A, domain 2"/>
    <property type="match status" value="1"/>
</dbReference>
<dbReference type="PROSITE" id="PS00687">
    <property type="entry name" value="ALDEHYDE_DEHYDR_GLU"/>
    <property type="match status" value="1"/>
</dbReference>
<accession>A0A511HNV8</accession>
<dbReference type="InterPro" id="IPR012394">
    <property type="entry name" value="Aldehyde_DH_NAD(P)"/>
</dbReference>
<sequence length="479" mass="52634">MRVVKLEEARMPDGVQEAFDRLHAHRWEVARRGMKERLARLEQLKTLLVARREALAEALHADFRKPRAEVEATEVLPVLMELASIQKHLKTWMKPRKVSTPLLLTGTSSLVQYEPRGVVLVMAPWNYPFHLLVSPLVAAVAAGNAVLCKPSEKTPNTARFIAELVKDVFPPEEVAVVEGGPEVGEALLRLPFDHFFFTGGARVGRRVMEAAAKHLASVTLELGGKSPVIVDETADVAAAAERVVWGKFLNGGQTCIAPDHVWVHASKEEALLEAMKEALERFYGRTEEARRASLDLCRMVDDSAFTRVRQLMDRTVEAGARVVVGGGVGAESRYIAPTVLADVTPDAPIMAEEIFGPVLPVLRFESLDEVVSHVREDGKPLALYVFSNDEATVERLLRETRAGGTCINTVVLHNVNPNLPFGGVGASGVGAYHGETGFRTFSHERAVLRQGRTSLVHLFFPPFTGKAQKLARLAGRLFE</sequence>
<dbReference type="FunFam" id="3.40.309.10:FF:000003">
    <property type="entry name" value="Aldehyde dehydrogenase"/>
    <property type="match status" value="1"/>
</dbReference>
<evidence type="ECO:0000256" key="5">
    <source>
        <dbReference type="PIRSR" id="PIRSR036492-1"/>
    </source>
</evidence>
<organism evidence="9 12">
    <name type="scientific">Myxococcus virescens</name>
    <dbReference type="NCBI Taxonomy" id="83456"/>
    <lineage>
        <taxon>Bacteria</taxon>
        <taxon>Pseudomonadati</taxon>
        <taxon>Myxococcota</taxon>
        <taxon>Myxococcia</taxon>
        <taxon>Myxococcales</taxon>
        <taxon>Cystobacterineae</taxon>
        <taxon>Myxococcaceae</taxon>
        <taxon>Myxococcus</taxon>
    </lineage>
</organism>
<name>A0A511HNV8_9BACT</name>
<dbReference type="Gene3D" id="3.40.605.10">
    <property type="entry name" value="Aldehyde Dehydrogenase, Chain A, domain 1"/>
    <property type="match status" value="1"/>
</dbReference>
<dbReference type="EMBL" id="BJVY01000044">
    <property type="protein sequence ID" value="GEL74189.1"/>
    <property type="molecule type" value="Genomic_DNA"/>
</dbReference>
<dbReference type="Proteomes" id="UP000321224">
    <property type="component" value="Unassembled WGS sequence"/>
</dbReference>
<evidence type="ECO:0000313" key="11">
    <source>
        <dbReference type="Proteomes" id="UP000198717"/>
    </source>
</evidence>
<protein>
    <recommendedName>
        <fullName evidence="4">Aldehyde dehydrogenase</fullName>
    </recommendedName>
</protein>
<keyword evidence="2 4" id="KW-0560">Oxidoreductase</keyword>
<dbReference type="Pfam" id="PF00171">
    <property type="entry name" value="Aldedh"/>
    <property type="match status" value="1"/>
</dbReference>
<evidence type="ECO:0000256" key="2">
    <source>
        <dbReference type="ARBA" id="ARBA00023002"/>
    </source>
</evidence>
<feature type="domain" description="Aldehyde dehydrogenase" evidence="8">
    <location>
        <begin position="16"/>
        <end position="446"/>
    </location>
</feature>
<evidence type="ECO:0000256" key="7">
    <source>
        <dbReference type="RuleBase" id="RU003345"/>
    </source>
</evidence>
<dbReference type="GO" id="GO:0004029">
    <property type="term" value="F:aldehyde dehydrogenase (NAD+) activity"/>
    <property type="evidence" value="ECO:0007669"/>
    <property type="project" value="TreeGrafter"/>
</dbReference>
<keyword evidence="3" id="KW-0520">NAD</keyword>
<dbReference type="GO" id="GO:0005737">
    <property type="term" value="C:cytoplasm"/>
    <property type="evidence" value="ECO:0007669"/>
    <property type="project" value="TreeGrafter"/>
</dbReference>
<evidence type="ECO:0000256" key="1">
    <source>
        <dbReference type="ARBA" id="ARBA00009986"/>
    </source>
</evidence>
<proteinExistence type="inferred from homology"/>
<feature type="active site" evidence="5 6">
    <location>
        <position position="221"/>
    </location>
</feature>
<dbReference type="FunFam" id="3.40.605.10:FF:000004">
    <property type="entry name" value="Aldehyde dehydrogenase"/>
    <property type="match status" value="1"/>
</dbReference>
<evidence type="ECO:0000313" key="12">
    <source>
        <dbReference type="Proteomes" id="UP000321224"/>
    </source>
</evidence>
<dbReference type="Proteomes" id="UP000198717">
    <property type="component" value="Unassembled WGS sequence"/>
</dbReference>
<evidence type="ECO:0000256" key="3">
    <source>
        <dbReference type="ARBA" id="ARBA00023027"/>
    </source>
</evidence>
<reference evidence="9 12" key="2">
    <citation type="submission" date="2019-07" db="EMBL/GenBank/DDBJ databases">
        <title>Whole genome shotgun sequence of Myxococcus virescens NBRC 100334.</title>
        <authorList>
            <person name="Hosoyama A."/>
            <person name="Uohara A."/>
            <person name="Ohji S."/>
            <person name="Ichikawa N."/>
        </authorList>
    </citation>
    <scope>NUCLEOTIDE SEQUENCE [LARGE SCALE GENOMIC DNA]</scope>
    <source>
        <strain evidence="9 12">NBRC 100334</strain>
    </source>
</reference>
<dbReference type="AlphaFoldDB" id="A0A511HNV8"/>
<dbReference type="PROSITE" id="PS00070">
    <property type="entry name" value="ALDEHYDE_DEHYDR_CYS"/>
    <property type="match status" value="1"/>
</dbReference>
<evidence type="ECO:0000259" key="8">
    <source>
        <dbReference type="Pfam" id="PF00171"/>
    </source>
</evidence>
<dbReference type="InterPro" id="IPR016161">
    <property type="entry name" value="Ald_DH/histidinol_DH"/>
</dbReference>
<keyword evidence="11" id="KW-1185">Reference proteome</keyword>
<feature type="active site" evidence="5">
    <location>
        <position position="255"/>
    </location>
</feature>
<dbReference type="PANTHER" id="PTHR43570:SF20">
    <property type="entry name" value="ALDEHYDE DEHYDROGENASE ALDX-RELATED"/>
    <property type="match status" value="1"/>
</dbReference>
<dbReference type="InterPro" id="IPR015590">
    <property type="entry name" value="Aldehyde_DH_dom"/>
</dbReference>
<evidence type="ECO:0000256" key="4">
    <source>
        <dbReference type="PIRNR" id="PIRNR036492"/>
    </source>
</evidence>
<dbReference type="InterPro" id="IPR029510">
    <property type="entry name" value="Ald_DH_CS_GLU"/>
</dbReference>
<evidence type="ECO:0000313" key="10">
    <source>
        <dbReference type="EMBL" id="SDD47053.1"/>
    </source>
</evidence>
<comment type="caution">
    <text evidence="9">The sequence shown here is derived from an EMBL/GenBank/DDBJ whole genome shotgun (WGS) entry which is preliminary data.</text>
</comment>
<dbReference type="EMBL" id="FNAJ01000001">
    <property type="protein sequence ID" value="SDD47053.1"/>
    <property type="molecule type" value="Genomic_DNA"/>
</dbReference>
<dbReference type="InterPro" id="IPR016163">
    <property type="entry name" value="Ald_DH_C"/>
</dbReference>
<reference evidence="10 11" key="1">
    <citation type="submission" date="2016-10" db="EMBL/GenBank/DDBJ databases">
        <authorList>
            <person name="Varghese N."/>
            <person name="Submissions S."/>
        </authorList>
    </citation>
    <scope>NUCLEOTIDE SEQUENCE [LARGE SCALE GENOMIC DNA]</scope>
    <source>
        <strain evidence="10 11">DSM 2260</strain>
    </source>
</reference>
<dbReference type="SUPFAM" id="SSF53720">
    <property type="entry name" value="ALDH-like"/>
    <property type="match status" value="1"/>
</dbReference>
<dbReference type="GO" id="GO:0006081">
    <property type="term" value="P:aldehyde metabolic process"/>
    <property type="evidence" value="ECO:0007669"/>
    <property type="project" value="InterPro"/>
</dbReference>
<dbReference type="InterPro" id="IPR016162">
    <property type="entry name" value="Ald_DH_N"/>
</dbReference>
<evidence type="ECO:0000313" key="9">
    <source>
        <dbReference type="EMBL" id="GEL74189.1"/>
    </source>
</evidence>
<evidence type="ECO:0000256" key="6">
    <source>
        <dbReference type="PROSITE-ProRule" id="PRU10007"/>
    </source>
</evidence>